<accession>A0A482EW20</accession>
<reference evidence="1" key="1">
    <citation type="submission" date="2019-01" db="EMBL/GenBank/DDBJ databases">
        <title>Salmonella strain 1423 plasmid sequences.</title>
        <authorList>
            <person name="Chen K."/>
            <person name="Chen S."/>
        </authorList>
    </citation>
    <scope>NUCLEOTIDE SEQUENCE</scope>
    <source>
        <strain evidence="1">Sa1423</strain>
        <plasmid evidence="1">pSa1423-160k</plasmid>
    </source>
</reference>
<geneLocation type="plasmid" evidence="1">
    <name>pSa1423-160k</name>
</geneLocation>
<dbReference type="AlphaFoldDB" id="A0A482EW20"/>
<sequence>MRMGIITRLMIRSCVWQNSHVGIRKFPGSGEKRGPGGLQIYDGLREILFSIVGPSELLQMSGNG</sequence>
<gene>
    <name evidence="1" type="ORF">NNIBIDOC_00120</name>
</gene>
<evidence type="ECO:0000313" key="1">
    <source>
        <dbReference type="EMBL" id="QBM91449.1"/>
    </source>
</evidence>
<proteinExistence type="predicted"/>
<dbReference type="EMBL" id="MK356558">
    <property type="protein sequence ID" value="QBM91449.1"/>
    <property type="molecule type" value="Genomic_DNA"/>
</dbReference>
<name>A0A482EW20_SALSP</name>
<dbReference type="RefSeq" id="WP_225312336.1">
    <property type="nucleotide sequence ID" value="NZ_MK356558.1"/>
</dbReference>
<organism evidence="1">
    <name type="scientific">Salmonella sp</name>
    <dbReference type="NCBI Taxonomy" id="599"/>
    <lineage>
        <taxon>Bacteria</taxon>
        <taxon>Pseudomonadati</taxon>
        <taxon>Pseudomonadota</taxon>
        <taxon>Gammaproteobacteria</taxon>
        <taxon>Enterobacterales</taxon>
        <taxon>Enterobacteriaceae</taxon>
        <taxon>Salmonella</taxon>
    </lineage>
</organism>
<protein>
    <submittedName>
        <fullName evidence="1">Uncharacterized protein</fullName>
    </submittedName>
</protein>
<keyword evidence="1" id="KW-0614">Plasmid</keyword>